<dbReference type="InterPro" id="IPR023415">
    <property type="entry name" value="LDLR_class-A_CS"/>
</dbReference>
<dbReference type="Gene3D" id="1.20.1070.10">
    <property type="entry name" value="Rhodopsin 7-helix transmembrane proteins"/>
    <property type="match status" value="1"/>
</dbReference>
<keyword evidence="10 13" id="KW-1015">Disulfide bond</keyword>
<dbReference type="FunFam" id="1.20.1070.10:FF:000333">
    <property type="entry name" value="Relaxin receptor 1"/>
    <property type="match status" value="1"/>
</dbReference>
<feature type="disulfide bond" evidence="13">
    <location>
        <begin position="118"/>
        <end position="130"/>
    </location>
</feature>
<gene>
    <name evidence="15" type="ORF">GE061_002908</name>
</gene>
<evidence type="ECO:0000256" key="6">
    <source>
        <dbReference type="ARBA" id="ARBA00022737"/>
    </source>
</evidence>
<dbReference type="PANTHER" id="PTHR24372">
    <property type="entry name" value="GLYCOPROTEIN HORMONE RECEPTOR"/>
    <property type="match status" value="1"/>
</dbReference>
<sequence>MFRCSSGQCIEAEGRCNVSFDCWDKSDELECKYVPCPSGMSKCSSGQCVYSSTLCDFFIDCPDGSDEANCELKDCTPEEFRCENGQCVSKNQRCYLSSESHGGCADNSHLNNCYNFQCAPGLFRCRHGPCLNKSLICNGEINCNDTWDDEEECPFSCSEMAPQCECRDTHINCTNMGISVFPVDAEKEILWFYLGGNQLEYSLTNETFRPLSRMVYLDLSNNSLSRLIPNMFSTLWGLTALNLQNNRISVIGNNSFQGLPSLKGLHLRGNNIEVLLPMAFYGLSSLPNLDLHGQRIRLIEPEAFVGLRNLVTLDLSYNDLTFLRDGVFKGMMLLNYLLVVNKLEKLFTDEFRFCCLARDVLHCTPPQDEFSSCEDLMSNMVLRVCVWALALVATVGNLMVIACRARYKHCNQVHSFLIINLAVGDLLMGSYLLLIALVDWHFRGVYFIHDLNWRSSQLCSLAGFISTFSSELSVFTLTVITLDRFLVIIFPFRVRRLEMKRTKKLMALGWVLAIAISAVPLLQIDYFNNFYGRSGVCLALHITPDKPNGWEYSVFVFLVLNLVSFTIIAVGYLWMFLEARMTQHAVHKERRTSESAMAWRMTLLVATDAACWVPIIILGIVSLAGFTVPPQVFAWVAVFVLPLNAAVNPVLYTLSTAPFLTPARHGFLSFRRSCKMSLSNDQRRTFTSNLNNHGGGGVELYSMTRRSLSIRNSLDTSVTEQGIVRPLHKSK</sequence>
<dbReference type="InterPro" id="IPR000276">
    <property type="entry name" value="GPCR_Rhodpsn"/>
</dbReference>
<dbReference type="PRINTS" id="PR00237">
    <property type="entry name" value="GPCRRHODOPSN"/>
</dbReference>
<feature type="disulfide bond" evidence="13">
    <location>
        <begin position="75"/>
        <end position="87"/>
    </location>
</feature>
<dbReference type="SMART" id="SM00369">
    <property type="entry name" value="LRR_TYP"/>
    <property type="match status" value="5"/>
</dbReference>
<evidence type="ECO:0000256" key="8">
    <source>
        <dbReference type="ARBA" id="ARBA00023040"/>
    </source>
</evidence>
<keyword evidence="9" id="KW-0472">Membrane</keyword>
<evidence type="ECO:0000256" key="4">
    <source>
        <dbReference type="ARBA" id="ARBA00022614"/>
    </source>
</evidence>
<dbReference type="Gene3D" id="3.80.10.10">
    <property type="entry name" value="Ribonuclease Inhibitor"/>
    <property type="match status" value="2"/>
</dbReference>
<feature type="domain" description="G-protein coupled receptors family 1 profile" evidence="14">
    <location>
        <begin position="396"/>
        <end position="652"/>
    </location>
</feature>
<organism evidence="15 16">
    <name type="scientific">Apolygus lucorum</name>
    <name type="common">Small green plant bug</name>
    <name type="synonym">Lygocoris lucorum</name>
    <dbReference type="NCBI Taxonomy" id="248454"/>
    <lineage>
        <taxon>Eukaryota</taxon>
        <taxon>Metazoa</taxon>
        <taxon>Ecdysozoa</taxon>
        <taxon>Arthropoda</taxon>
        <taxon>Hexapoda</taxon>
        <taxon>Insecta</taxon>
        <taxon>Pterygota</taxon>
        <taxon>Neoptera</taxon>
        <taxon>Paraneoptera</taxon>
        <taxon>Hemiptera</taxon>
        <taxon>Heteroptera</taxon>
        <taxon>Panheteroptera</taxon>
        <taxon>Cimicomorpha</taxon>
        <taxon>Miridae</taxon>
        <taxon>Mirini</taxon>
        <taxon>Apolygus</taxon>
    </lineage>
</organism>
<evidence type="ECO:0000256" key="13">
    <source>
        <dbReference type="PROSITE-ProRule" id="PRU00124"/>
    </source>
</evidence>
<dbReference type="SMART" id="SM00192">
    <property type="entry name" value="LDLa"/>
    <property type="match status" value="4"/>
</dbReference>
<dbReference type="InterPro" id="IPR003591">
    <property type="entry name" value="Leu-rich_rpt_typical-subtyp"/>
</dbReference>
<comment type="caution">
    <text evidence="15">The sequence shown here is derived from an EMBL/GenBank/DDBJ whole genome shotgun (WGS) entry which is preliminary data.</text>
</comment>
<dbReference type="SUPFAM" id="SSF52058">
    <property type="entry name" value="L domain-like"/>
    <property type="match status" value="1"/>
</dbReference>
<keyword evidence="7" id="KW-1133">Transmembrane helix</keyword>
<dbReference type="InterPro" id="IPR001611">
    <property type="entry name" value="Leu-rich_rpt"/>
</dbReference>
<dbReference type="SUPFAM" id="SSF57424">
    <property type="entry name" value="LDL receptor-like module"/>
    <property type="match status" value="3"/>
</dbReference>
<accession>A0A6A4JEV3</accession>
<proteinExistence type="inferred from homology"/>
<dbReference type="CDD" id="cd00112">
    <property type="entry name" value="LDLa"/>
    <property type="match status" value="4"/>
</dbReference>
<keyword evidence="8" id="KW-0297">G-protein coupled receptor</keyword>
<evidence type="ECO:0000256" key="1">
    <source>
        <dbReference type="ARBA" id="ARBA00004651"/>
    </source>
</evidence>
<dbReference type="InterPro" id="IPR002172">
    <property type="entry name" value="LDrepeatLR_classA_rpt"/>
</dbReference>
<keyword evidence="5" id="KW-0812">Transmembrane</keyword>
<evidence type="ECO:0000256" key="5">
    <source>
        <dbReference type="ARBA" id="ARBA00022692"/>
    </source>
</evidence>
<keyword evidence="11" id="KW-0675">Receptor</keyword>
<evidence type="ECO:0000256" key="7">
    <source>
        <dbReference type="ARBA" id="ARBA00022989"/>
    </source>
</evidence>
<dbReference type="Pfam" id="PF00057">
    <property type="entry name" value="Ldl_recept_a"/>
    <property type="match status" value="3"/>
</dbReference>
<keyword evidence="3" id="KW-1003">Cell membrane</keyword>
<feature type="disulfide bond" evidence="13">
    <location>
        <begin position="36"/>
        <end position="48"/>
    </location>
</feature>
<comment type="subcellular location">
    <subcellularLocation>
        <location evidence="1">Cell membrane</location>
        <topology evidence="1">Multi-pass membrane protein</topology>
    </subcellularLocation>
</comment>
<keyword evidence="4" id="KW-0433">Leucine-rich repeat</keyword>
<evidence type="ECO:0000256" key="9">
    <source>
        <dbReference type="ARBA" id="ARBA00023136"/>
    </source>
</evidence>
<dbReference type="Pfam" id="PF00001">
    <property type="entry name" value="7tm_1"/>
    <property type="match status" value="1"/>
</dbReference>
<dbReference type="EMBL" id="WIXP02000011">
    <property type="protein sequence ID" value="KAF6202512.1"/>
    <property type="molecule type" value="Genomic_DNA"/>
</dbReference>
<dbReference type="GO" id="GO:0016500">
    <property type="term" value="F:protein-hormone receptor activity"/>
    <property type="evidence" value="ECO:0007669"/>
    <property type="project" value="InterPro"/>
</dbReference>
<protein>
    <recommendedName>
        <fullName evidence="14">G-protein coupled receptors family 1 profile domain-containing protein</fullName>
    </recommendedName>
</protein>
<feature type="disulfide bond" evidence="13">
    <location>
        <begin position="125"/>
        <end position="143"/>
    </location>
</feature>
<dbReference type="InterPro" id="IPR017452">
    <property type="entry name" value="GPCR_Rhodpsn_7TM"/>
</dbReference>
<keyword evidence="6" id="KW-0677">Repeat</keyword>
<evidence type="ECO:0000259" key="14">
    <source>
        <dbReference type="PROSITE" id="PS50262"/>
    </source>
</evidence>
<dbReference type="PRINTS" id="PR00019">
    <property type="entry name" value="LEURICHRPT"/>
</dbReference>
<dbReference type="OrthoDB" id="6022531at2759"/>
<evidence type="ECO:0000256" key="11">
    <source>
        <dbReference type="ARBA" id="ARBA00023170"/>
    </source>
</evidence>
<dbReference type="InterPro" id="IPR032675">
    <property type="entry name" value="LRR_dom_sf"/>
</dbReference>
<evidence type="ECO:0000313" key="16">
    <source>
        <dbReference type="Proteomes" id="UP000466442"/>
    </source>
</evidence>
<dbReference type="GO" id="GO:0008528">
    <property type="term" value="F:G protein-coupled peptide receptor activity"/>
    <property type="evidence" value="ECO:0007669"/>
    <property type="project" value="TreeGrafter"/>
</dbReference>
<dbReference type="GO" id="GO:0005886">
    <property type="term" value="C:plasma membrane"/>
    <property type="evidence" value="ECO:0007669"/>
    <property type="project" value="UniProtKB-SubCell"/>
</dbReference>
<dbReference type="Pfam" id="PF00560">
    <property type="entry name" value="LRR_1"/>
    <property type="match status" value="1"/>
</dbReference>
<evidence type="ECO:0000256" key="2">
    <source>
        <dbReference type="ARBA" id="ARBA00010663"/>
    </source>
</evidence>
<dbReference type="PRINTS" id="PR00373">
    <property type="entry name" value="GLYCHORMONER"/>
</dbReference>
<evidence type="ECO:0000313" key="15">
    <source>
        <dbReference type="EMBL" id="KAF6202512.1"/>
    </source>
</evidence>
<feature type="disulfide bond" evidence="13">
    <location>
        <begin position="4"/>
        <end position="22"/>
    </location>
</feature>
<dbReference type="InterPro" id="IPR002131">
    <property type="entry name" value="Gphrmn_rcpt_fam"/>
</dbReference>
<dbReference type="SUPFAM" id="SSF81321">
    <property type="entry name" value="Family A G protein-coupled receptor-like"/>
    <property type="match status" value="1"/>
</dbReference>
<dbReference type="AlphaFoldDB" id="A0A6A4JEV3"/>
<dbReference type="PROSITE" id="PS00237">
    <property type="entry name" value="G_PROTEIN_RECEP_F1_1"/>
    <property type="match status" value="1"/>
</dbReference>
<dbReference type="PROSITE" id="PS50262">
    <property type="entry name" value="G_PROTEIN_RECEP_F1_2"/>
    <property type="match status" value="1"/>
</dbReference>
<dbReference type="GO" id="GO:0007189">
    <property type="term" value="P:adenylate cyclase-activating G protein-coupled receptor signaling pathway"/>
    <property type="evidence" value="ECO:0007669"/>
    <property type="project" value="TreeGrafter"/>
</dbReference>
<dbReference type="CDD" id="cd15137">
    <property type="entry name" value="7tmA_Relaxin_R"/>
    <property type="match status" value="1"/>
</dbReference>
<comment type="caution">
    <text evidence="13">Lacks conserved residue(s) required for the propagation of feature annotation.</text>
</comment>
<dbReference type="Proteomes" id="UP000466442">
    <property type="component" value="Unassembled WGS sequence"/>
</dbReference>
<feature type="disulfide bond" evidence="13">
    <location>
        <begin position="43"/>
        <end position="61"/>
    </location>
</feature>
<dbReference type="PROSITE" id="PS50068">
    <property type="entry name" value="LDLRA_2"/>
    <property type="match status" value="4"/>
</dbReference>
<feature type="disulfide bond" evidence="13">
    <location>
        <begin position="55"/>
        <end position="70"/>
    </location>
</feature>
<dbReference type="PANTHER" id="PTHR24372:SF77">
    <property type="entry name" value="G-PROTEIN COUPLED RECEPTORS FAMILY 1 PROFILE DOMAIN-CONTAINING PROTEIN"/>
    <property type="match status" value="1"/>
</dbReference>
<evidence type="ECO:0000256" key="3">
    <source>
        <dbReference type="ARBA" id="ARBA00022475"/>
    </source>
</evidence>
<dbReference type="Gene3D" id="4.10.400.10">
    <property type="entry name" value="Low-density Lipoprotein Receptor"/>
    <property type="match status" value="4"/>
</dbReference>
<reference evidence="15" key="1">
    <citation type="journal article" date="2021" name="Mol. Ecol. Resour.">
        <title>Apolygus lucorum genome provides insights into omnivorousness and mesophyll feeding.</title>
        <authorList>
            <person name="Liu Y."/>
            <person name="Liu H."/>
            <person name="Wang H."/>
            <person name="Huang T."/>
            <person name="Liu B."/>
            <person name="Yang B."/>
            <person name="Yin L."/>
            <person name="Li B."/>
            <person name="Zhang Y."/>
            <person name="Zhang S."/>
            <person name="Jiang F."/>
            <person name="Zhang X."/>
            <person name="Ren Y."/>
            <person name="Wang B."/>
            <person name="Wang S."/>
            <person name="Lu Y."/>
            <person name="Wu K."/>
            <person name="Fan W."/>
            <person name="Wang G."/>
        </authorList>
    </citation>
    <scope>NUCLEOTIDE SEQUENCE</scope>
    <source>
        <strain evidence="15">12Hb</strain>
    </source>
</reference>
<dbReference type="InterPro" id="IPR036055">
    <property type="entry name" value="LDL_receptor-like_sf"/>
</dbReference>
<keyword evidence="12" id="KW-0807">Transducer</keyword>
<comment type="similarity">
    <text evidence="2">Belongs to the G-protein coupled receptor 1 family.</text>
</comment>
<dbReference type="PROSITE" id="PS51450">
    <property type="entry name" value="LRR"/>
    <property type="match status" value="1"/>
</dbReference>
<name>A0A6A4JEV3_APOLU</name>
<evidence type="ECO:0000256" key="10">
    <source>
        <dbReference type="ARBA" id="ARBA00023157"/>
    </source>
</evidence>
<evidence type="ECO:0000256" key="12">
    <source>
        <dbReference type="ARBA" id="ARBA00023224"/>
    </source>
</evidence>
<feature type="disulfide bond" evidence="13">
    <location>
        <begin position="16"/>
        <end position="31"/>
    </location>
</feature>
<dbReference type="PROSITE" id="PS01209">
    <property type="entry name" value="LDLRA_1"/>
    <property type="match status" value="3"/>
</dbReference>
<keyword evidence="16" id="KW-1185">Reference proteome</keyword>
<dbReference type="Pfam" id="PF13855">
    <property type="entry name" value="LRR_8"/>
    <property type="match status" value="1"/>
</dbReference>
<dbReference type="GO" id="GO:0009755">
    <property type="term" value="P:hormone-mediated signaling pathway"/>
    <property type="evidence" value="ECO:0007669"/>
    <property type="project" value="TreeGrafter"/>
</dbReference>